<accession>A0A218VDE3</accession>
<reference evidence="1 2" key="1">
    <citation type="submission" date="2017-05" db="EMBL/GenBank/DDBJ databases">
        <title>Genome of assembly of the Bengalese finch, Lonchura striata domestica.</title>
        <authorList>
            <person name="Colquitt B.M."/>
            <person name="Brainard M.S."/>
        </authorList>
    </citation>
    <scope>NUCLEOTIDE SEQUENCE [LARGE SCALE GENOMIC DNA]</scope>
    <source>
        <strain evidence="1">White83orange57</strain>
    </source>
</reference>
<dbReference type="EMBL" id="MUZQ01000007">
    <property type="protein sequence ID" value="OWK63926.1"/>
    <property type="molecule type" value="Genomic_DNA"/>
</dbReference>
<evidence type="ECO:0000313" key="1">
    <source>
        <dbReference type="EMBL" id="OWK63926.1"/>
    </source>
</evidence>
<sequence length="354" mass="39283">MYKIVLSKACQGFTLLLISGDIKSSTADLAWDHMAQEQPTNRSVSAELRAHLHILGAEHEPVCAQVANATNGILACVNNTLASRTWAGIVPLNQCTLLIRLQLESCAQFWAPLCKKDTEVLECVQRRAVELVKGLEHKVCEEQLRELRVFSLEKKRLMRDLITLYNCLKGGCSQEGVKLFSQVTSNKTRGSGLKLHEGSSSTWWEAKQKSMAEELNMTTDKCVQMLYLPLADTTFAAVQLTTFPSFFSCCIPILFFTCETEPESGFAMRDYFSGSGFSACSTAVAWQSAEHLYGSSEDAGPGRRDPVPAVLKSSGLLGHLLVDWYLTHKVLRNSGLHKDYFQTAEFGLNVSYFS</sequence>
<name>A0A218VDE3_9PASE</name>
<organism evidence="1 2">
    <name type="scientific">Lonchura striata</name>
    <name type="common">white-rumped munia</name>
    <dbReference type="NCBI Taxonomy" id="40157"/>
    <lineage>
        <taxon>Eukaryota</taxon>
        <taxon>Metazoa</taxon>
        <taxon>Chordata</taxon>
        <taxon>Craniata</taxon>
        <taxon>Vertebrata</taxon>
        <taxon>Euteleostomi</taxon>
        <taxon>Archelosauria</taxon>
        <taxon>Archosauria</taxon>
        <taxon>Dinosauria</taxon>
        <taxon>Saurischia</taxon>
        <taxon>Theropoda</taxon>
        <taxon>Coelurosauria</taxon>
        <taxon>Aves</taxon>
        <taxon>Neognathae</taxon>
        <taxon>Neoaves</taxon>
        <taxon>Telluraves</taxon>
        <taxon>Australaves</taxon>
        <taxon>Passeriformes</taxon>
        <taxon>Passeroidea</taxon>
        <taxon>Estrildidae</taxon>
        <taxon>Estrildinae</taxon>
        <taxon>Lonchura</taxon>
    </lineage>
</organism>
<protein>
    <submittedName>
        <fullName evidence="1">Uncharacterized protein</fullName>
    </submittedName>
</protein>
<dbReference type="Proteomes" id="UP000197619">
    <property type="component" value="Unassembled WGS sequence"/>
</dbReference>
<dbReference type="AlphaFoldDB" id="A0A218VDE3"/>
<evidence type="ECO:0000313" key="2">
    <source>
        <dbReference type="Proteomes" id="UP000197619"/>
    </source>
</evidence>
<comment type="caution">
    <text evidence="1">The sequence shown here is derived from an EMBL/GenBank/DDBJ whole genome shotgun (WGS) entry which is preliminary data.</text>
</comment>
<keyword evidence="2" id="KW-1185">Reference proteome</keyword>
<proteinExistence type="predicted"/>
<gene>
    <name evidence="1" type="ORF">RLOC_00011881</name>
</gene>